<feature type="region of interest" description="Disordered" evidence="1">
    <location>
        <begin position="1"/>
        <end position="51"/>
    </location>
</feature>
<name>A0ABQ7Q676_PLUXY</name>
<keyword evidence="3" id="KW-1185">Reference proteome</keyword>
<protein>
    <submittedName>
        <fullName evidence="2">Uncharacterized protein</fullName>
    </submittedName>
</protein>
<feature type="region of interest" description="Disordered" evidence="1">
    <location>
        <begin position="78"/>
        <end position="101"/>
    </location>
</feature>
<gene>
    <name evidence="2" type="ORF">JYU34_015978</name>
</gene>
<sequence>MWGNMGRVRATWNVPSASSASRRGALYRSTPPTTRRSTRASPVPTCPRPRLKQSNIIDGIKVSHTNVNTVTKFLPNGRRTSATCASSTRPSSYAASAGTPS</sequence>
<proteinExistence type="predicted"/>
<evidence type="ECO:0000313" key="3">
    <source>
        <dbReference type="Proteomes" id="UP000823941"/>
    </source>
</evidence>
<accession>A0ABQ7Q676</accession>
<comment type="caution">
    <text evidence="2">The sequence shown here is derived from an EMBL/GenBank/DDBJ whole genome shotgun (WGS) entry which is preliminary data.</text>
</comment>
<evidence type="ECO:0000313" key="2">
    <source>
        <dbReference type="EMBL" id="KAG7300378.1"/>
    </source>
</evidence>
<feature type="compositionally biased region" description="Low complexity" evidence="1">
    <location>
        <begin position="28"/>
        <end position="43"/>
    </location>
</feature>
<dbReference type="Proteomes" id="UP000823941">
    <property type="component" value="Chromosome 21"/>
</dbReference>
<dbReference type="EMBL" id="JAHIBW010000021">
    <property type="protein sequence ID" value="KAG7300378.1"/>
    <property type="molecule type" value="Genomic_DNA"/>
</dbReference>
<reference evidence="2 3" key="1">
    <citation type="submission" date="2021-06" db="EMBL/GenBank/DDBJ databases">
        <title>A haploid diamondback moth (Plutella xylostella L.) genome assembly resolves 31 chromosomes and identifies a diamide resistance mutation.</title>
        <authorList>
            <person name="Ward C.M."/>
            <person name="Perry K.D."/>
            <person name="Baker G."/>
            <person name="Powis K."/>
            <person name="Heckel D.G."/>
            <person name="Baxter S.W."/>
        </authorList>
    </citation>
    <scope>NUCLEOTIDE SEQUENCE [LARGE SCALE GENOMIC DNA]</scope>
    <source>
        <strain evidence="2 3">LV</strain>
        <tissue evidence="2">Single pupa</tissue>
    </source>
</reference>
<evidence type="ECO:0000256" key="1">
    <source>
        <dbReference type="SAM" id="MobiDB-lite"/>
    </source>
</evidence>
<organism evidence="2 3">
    <name type="scientific">Plutella xylostella</name>
    <name type="common">Diamondback moth</name>
    <name type="synonym">Plutella maculipennis</name>
    <dbReference type="NCBI Taxonomy" id="51655"/>
    <lineage>
        <taxon>Eukaryota</taxon>
        <taxon>Metazoa</taxon>
        <taxon>Ecdysozoa</taxon>
        <taxon>Arthropoda</taxon>
        <taxon>Hexapoda</taxon>
        <taxon>Insecta</taxon>
        <taxon>Pterygota</taxon>
        <taxon>Neoptera</taxon>
        <taxon>Endopterygota</taxon>
        <taxon>Lepidoptera</taxon>
        <taxon>Glossata</taxon>
        <taxon>Ditrysia</taxon>
        <taxon>Yponomeutoidea</taxon>
        <taxon>Plutellidae</taxon>
        <taxon>Plutella</taxon>
    </lineage>
</organism>